<dbReference type="Proteomes" id="UP000815677">
    <property type="component" value="Unassembled WGS sequence"/>
</dbReference>
<gene>
    <name evidence="2" type="ORF">MCHLO_10014</name>
</gene>
<accession>A0ABQ0LPH3</accession>
<evidence type="ECO:0000313" key="3">
    <source>
        <dbReference type="Proteomes" id="UP000815677"/>
    </source>
</evidence>
<keyword evidence="3" id="KW-1185">Reference proteome</keyword>
<feature type="region of interest" description="Disordered" evidence="1">
    <location>
        <begin position="261"/>
        <end position="313"/>
    </location>
</feature>
<organism evidence="2 3">
    <name type="scientific">Mycena chlorophos</name>
    <name type="common">Agaric fungus</name>
    <name type="synonym">Agaricus chlorophos</name>
    <dbReference type="NCBI Taxonomy" id="658473"/>
    <lineage>
        <taxon>Eukaryota</taxon>
        <taxon>Fungi</taxon>
        <taxon>Dikarya</taxon>
        <taxon>Basidiomycota</taxon>
        <taxon>Agaricomycotina</taxon>
        <taxon>Agaricomycetes</taxon>
        <taxon>Agaricomycetidae</taxon>
        <taxon>Agaricales</taxon>
        <taxon>Marasmiineae</taxon>
        <taxon>Mycenaceae</taxon>
        <taxon>Mycena</taxon>
    </lineage>
</organism>
<reference evidence="2" key="1">
    <citation type="submission" date="2014-09" db="EMBL/GenBank/DDBJ databases">
        <title>Genome sequence of the luminous mushroom Mycena chlorophos for searching fungal bioluminescence genes.</title>
        <authorList>
            <person name="Tanaka Y."/>
            <person name="Kasuga D."/>
            <person name="Oba Y."/>
            <person name="Hase S."/>
            <person name="Sato K."/>
            <person name="Oba Y."/>
            <person name="Sakakibara Y."/>
        </authorList>
    </citation>
    <scope>NUCLEOTIDE SEQUENCE</scope>
</reference>
<sequence length="313" mass="33596">MPPAATPIKKRQPTSPHLTDGSAPARNPSASSGVENGASAKVNDSSDGSGEAPGQLLDGRPERGSLLCWRAPEAWAGQCIINPIPWRWPGVKALDYIQGWSPGFRERLRGVEVLDWTQLSLAAALRVLDHSYDAASGPSEMTGLDAAMAVALSHETLSDPATPRTERFSPWIHMLHQLDRFSSARTLLGVPVQDFGDRNQLFEGYEALSGDAALMAATALNNGALDAVHVFEYLSGVFSLAADQVRDVRDAAILNHFSSFASSSSSRPETAARSQRAWEKSRDPGEEDAEVAASSSKGKGKGRARDEDDMDQD</sequence>
<name>A0ABQ0LPH3_MYCCL</name>
<evidence type="ECO:0000313" key="2">
    <source>
        <dbReference type="EMBL" id="GAT53009.1"/>
    </source>
</evidence>
<evidence type="ECO:0000256" key="1">
    <source>
        <dbReference type="SAM" id="MobiDB-lite"/>
    </source>
</evidence>
<feature type="region of interest" description="Disordered" evidence="1">
    <location>
        <begin position="1"/>
        <end position="58"/>
    </location>
</feature>
<proteinExistence type="predicted"/>
<protein>
    <submittedName>
        <fullName evidence="2">Uncharacterized protein</fullName>
    </submittedName>
</protein>
<dbReference type="EMBL" id="DF848054">
    <property type="protein sequence ID" value="GAT53009.1"/>
    <property type="molecule type" value="Genomic_DNA"/>
</dbReference>